<keyword evidence="3" id="KW-1185">Reference proteome</keyword>
<evidence type="ECO:0000313" key="3">
    <source>
        <dbReference type="Proteomes" id="UP000295252"/>
    </source>
</evidence>
<dbReference type="Proteomes" id="UP000295252">
    <property type="component" value="Chromosome IV"/>
</dbReference>
<name>A0A068UKC2_COFCA</name>
<gene>
    <name evidence="2" type="ORF">GSCOC_T00027783001</name>
</gene>
<evidence type="ECO:0000313" key="2">
    <source>
        <dbReference type="EMBL" id="CDP08717.1"/>
    </source>
</evidence>
<protein>
    <submittedName>
        <fullName evidence="2">Uncharacterized protein</fullName>
    </submittedName>
</protein>
<dbReference type="Gramene" id="CDP08717">
    <property type="protein sequence ID" value="CDP08717"/>
    <property type="gene ID" value="GSCOC_T00027783001"/>
</dbReference>
<evidence type="ECO:0000256" key="1">
    <source>
        <dbReference type="SAM" id="MobiDB-lite"/>
    </source>
</evidence>
<dbReference type="InParanoid" id="A0A068UKC2"/>
<proteinExistence type="predicted"/>
<feature type="region of interest" description="Disordered" evidence="1">
    <location>
        <begin position="1"/>
        <end position="45"/>
    </location>
</feature>
<dbReference type="AlphaFoldDB" id="A0A068UKC2"/>
<accession>A0A068UKC2</accession>
<dbReference type="EMBL" id="HG739119">
    <property type="protein sequence ID" value="CDP08717.1"/>
    <property type="molecule type" value="Genomic_DNA"/>
</dbReference>
<feature type="compositionally biased region" description="Pro residues" evidence="1">
    <location>
        <begin position="20"/>
        <end position="32"/>
    </location>
</feature>
<reference evidence="3" key="1">
    <citation type="journal article" date="2014" name="Science">
        <title>The coffee genome provides insight into the convergent evolution of caffeine biosynthesis.</title>
        <authorList>
            <person name="Denoeud F."/>
            <person name="Carretero-Paulet L."/>
            <person name="Dereeper A."/>
            <person name="Droc G."/>
            <person name="Guyot R."/>
            <person name="Pietrella M."/>
            <person name="Zheng C."/>
            <person name="Alberti A."/>
            <person name="Anthony F."/>
            <person name="Aprea G."/>
            <person name="Aury J.M."/>
            <person name="Bento P."/>
            <person name="Bernard M."/>
            <person name="Bocs S."/>
            <person name="Campa C."/>
            <person name="Cenci A."/>
            <person name="Combes M.C."/>
            <person name="Crouzillat D."/>
            <person name="Da Silva C."/>
            <person name="Daddiego L."/>
            <person name="De Bellis F."/>
            <person name="Dussert S."/>
            <person name="Garsmeur O."/>
            <person name="Gayraud T."/>
            <person name="Guignon V."/>
            <person name="Jahn K."/>
            <person name="Jamilloux V."/>
            <person name="Joet T."/>
            <person name="Labadie K."/>
            <person name="Lan T."/>
            <person name="Leclercq J."/>
            <person name="Lepelley M."/>
            <person name="Leroy T."/>
            <person name="Li L.T."/>
            <person name="Librado P."/>
            <person name="Lopez L."/>
            <person name="Munoz A."/>
            <person name="Noel B."/>
            <person name="Pallavicini A."/>
            <person name="Perrotta G."/>
            <person name="Poncet V."/>
            <person name="Pot D."/>
            <person name="Priyono X."/>
            <person name="Rigoreau M."/>
            <person name="Rouard M."/>
            <person name="Rozas J."/>
            <person name="Tranchant-Dubreuil C."/>
            <person name="VanBuren R."/>
            <person name="Zhang Q."/>
            <person name="Andrade A.C."/>
            <person name="Argout X."/>
            <person name="Bertrand B."/>
            <person name="de Kochko A."/>
            <person name="Graziosi G."/>
            <person name="Henry R.J."/>
            <person name="Jayarama X."/>
            <person name="Ming R."/>
            <person name="Nagai C."/>
            <person name="Rounsley S."/>
            <person name="Sankoff D."/>
            <person name="Giuliano G."/>
            <person name="Albert V.A."/>
            <person name="Wincker P."/>
            <person name="Lashermes P."/>
        </authorList>
    </citation>
    <scope>NUCLEOTIDE SEQUENCE [LARGE SCALE GENOMIC DNA]</scope>
    <source>
        <strain evidence="3">cv. DH200-94</strain>
    </source>
</reference>
<sequence>MLHPAFSPPGAAACQHPSFSPQPHPLFSPPPSLTHHMEQSHPPCESVSSVIRSHLDRARGLYHIPIRCILVHHQVL</sequence>
<organism evidence="2 3">
    <name type="scientific">Coffea canephora</name>
    <name type="common">Robusta coffee</name>
    <dbReference type="NCBI Taxonomy" id="49390"/>
    <lineage>
        <taxon>Eukaryota</taxon>
        <taxon>Viridiplantae</taxon>
        <taxon>Streptophyta</taxon>
        <taxon>Embryophyta</taxon>
        <taxon>Tracheophyta</taxon>
        <taxon>Spermatophyta</taxon>
        <taxon>Magnoliopsida</taxon>
        <taxon>eudicotyledons</taxon>
        <taxon>Gunneridae</taxon>
        <taxon>Pentapetalae</taxon>
        <taxon>asterids</taxon>
        <taxon>lamiids</taxon>
        <taxon>Gentianales</taxon>
        <taxon>Rubiaceae</taxon>
        <taxon>Ixoroideae</taxon>
        <taxon>Gardenieae complex</taxon>
        <taxon>Bertiereae - Coffeeae clade</taxon>
        <taxon>Coffeeae</taxon>
        <taxon>Coffea</taxon>
    </lineage>
</organism>